<gene>
    <name evidence="1" type="ORF">C8D82_12659</name>
</gene>
<dbReference type="AlphaFoldDB" id="A0A2U1APW6"/>
<proteinExistence type="predicted"/>
<evidence type="ECO:0000313" key="2">
    <source>
        <dbReference type="Proteomes" id="UP000245959"/>
    </source>
</evidence>
<dbReference type="PROSITE" id="PS51257">
    <property type="entry name" value="PROKAR_LIPOPROTEIN"/>
    <property type="match status" value="1"/>
</dbReference>
<accession>A0A2U1APW6</accession>
<organism evidence="1 2">
    <name type="scientific">Victivallis vadensis</name>
    <dbReference type="NCBI Taxonomy" id="172901"/>
    <lineage>
        <taxon>Bacteria</taxon>
        <taxon>Pseudomonadati</taxon>
        <taxon>Lentisphaerota</taxon>
        <taxon>Lentisphaeria</taxon>
        <taxon>Victivallales</taxon>
        <taxon>Victivallaceae</taxon>
        <taxon>Victivallis</taxon>
    </lineage>
</organism>
<dbReference type="Proteomes" id="UP000245959">
    <property type="component" value="Unassembled WGS sequence"/>
</dbReference>
<dbReference type="RefSeq" id="WP_116885078.1">
    <property type="nucleotide sequence ID" value="NZ_CALXNT010000010.1"/>
</dbReference>
<reference evidence="1 2" key="1">
    <citation type="submission" date="2018-04" db="EMBL/GenBank/DDBJ databases">
        <title>Genomic Encyclopedia of Type Strains, Phase IV (KMG-IV): sequencing the most valuable type-strain genomes for metagenomic binning, comparative biology and taxonomic classification.</title>
        <authorList>
            <person name="Goeker M."/>
        </authorList>
    </citation>
    <scope>NUCLEOTIDE SEQUENCE [LARGE SCALE GENOMIC DNA]</scope>
    <source>
        <strain evidence="1 2">DSM 14823</strain>
    </source>
</reference>
<sequence length="356" mass="39598">MFFLKNLIPAVLTTLFGLLLLAGCASREIKTRYFDSSRKADSETMRKRAEEFRTATVSLALSGVALHPELMTVDDDADPDALVARLRGFGFNHVYYHIPLKSDLDGRLENFLAAAGRARLPVDLVIRQDAYFRVFRGGSLVRPLIPEKTTLPEMAEKIVDFNNGLPETDRIAGLTVVVAPHEFTTANVNRPKHLMYAWSPKTFGPGLDNDMLMKYTFNQLREIAVLLGDLPLTVGVPDFYHQLAAEGKISVGKVGDFLAIAPGRTRVLLQNSGNKASEAVQAVNLELQETRQKESVIVQLSLANHTSVTAGALRRRDWTDFTRNVQYLAGQWEKAPAFAGMVIDPFAFLELIHQEE</sequence>
<comment type="caution">
    <text evidence="1">The sequence shown here is derived from an EMBL/GenBank/DDBJ whole genome shotgun (WGS) entry which is preliminary data.</text>
</comment>
<keyword evidence="2" id="KW-1185">Reference proteome</keyword>
<dbReference type="GeneID" id="78296371"/>
<protein>
    <submittedName>
        <fullName evidence="1">Uncharacterized protein</fullName>
    </submittedName>
</protein>
<dbReference type="EMBL" id="QEKH01000026">
    <property type="protein sequence ID" value="PVY38462.1"/>
    <property type="molecule type" value="Genomic_DNA"/>
</dbReference>
<evidence type="ECO:0000313" key="1">
    <source>
        <dbReference type="EMBL" id="PVY38462.1"/>
    </source>
</evidence>
<name>A0A2U1APW6_9BACT</name>